<reference evidence="2 3" key="1">
    <citation type="journal article" date="2022" name="Nat. Ecol. Evol.">
        <title>A masculinizing supergene underlies an exaggerated male reproductive morph in a spider.</title>
        <authorList>
            <person name="Hendrickx F."/>
            <person name="De Corte Z."/>
            <person name="Sonet G."/>
            <person name="Van Belleghem S.M."/>
            <person name="Kostlbacher S."/>
            <person name="Vangestel C."/>
        </authorList>
    </citation>
    <scope>NUCLEOTIDE SEQUENCE [LARGE SCALE GENOMIC DNA]</scope>
    <source>
        <strain evidence="2">W744_W776</strain>
    </source>
</reference>
<sequence length="100" mass="10865">MLGLFPAWPDTHWGVGSKEALSDISDPLQLSLLAEYGNGSEERGDGPSGNNSQGFPNSQILIAPKSGNRVGIADEMSSKNREFSTRIFPGFLKLERKDDL</sequence>
<feature type="compositionally biased region" description="Polar residues" evidence="1">
    <location>
        <begin position="48"/>
        <end position="60"/>
    </location>
</feature>
<name>A0AAV6VMT1_9ARAC</name>
<dbReference type="Proteomes" id="UP000827092">
    <property type="component" value="Unassembled WGS sequence"/>
</dbReference>
<organism evidence="2 3">
    <name type="scientific">Oedothorax gibbosus</name>
    <dbReference type="NCBI Taxonomy" id="931172"/>
    <lineage>
        <taxon>Eukaryota</taxon>
        <taxon>Metazoa</taxon>
        <taxon>Ecdysozoa</taxon>
        <taxon>Arthropoda</taxon>
        <taxon>Chelicerata</taxon>
        <taxon>Arachnida</taxon>
        <taxon>Araneae</taxon>
        <taxon>Araneomorphae</taxon>
        <taxon>Entelegynae</taxon>
        <taxon>Araneoidea</taxon>
        <taxon>Linyphiidae</taxon>
        <taxon>Erigoninae</taxon>
        <taxon>Oedothorax</taxon>
    </lineage>
</organism>
<comment type="caution">
    <text evidence="2">The sequence shown here is derived from an EMBL/GenBank/DDBJ whole genome shotgun (WGS) entry which is preliminary data.</text>
</comment>
<dbReference type="EMBL" id="JAFNEN010000046">
    <property type="protein sequence ID" value="KAG8197969.1"/>
    <property type="molecule type" value="Genomic_DNA"/>
</dbReference>
<evidence type="ECO:0000256" key="1">
    <source>
        <dbReference type="SAM" id="MobiDB-lite"/>
    </source>
</evidence>
<feature type="region of interest" description="Disordered" evidence="1">
    <location>
        <begin position="36"/>
        <end position="60"/>
    </location>
</feature>
<proteinExistence type="predicted"/>
<gene>
    <name evidence="2" type="ORF">JTE90_029364</name>
</gene>
<evidence type="ECO:0000313" key="2">
    <source>
        <dbReference type="EMBL" id="KAG8197969.1"/>
    </source>
</evidence>
<protein>
    <submittedName>
        <fullName evidence="2">Uncharacterized protein</fullName>
    </submittedName>
</protein>
<accession>A0AAV6VMT1</accession>
<keyword evidence="3" id="KW-1185">Reference proteome</keyword>
<evidence type="ECO:0000313" key="3">
    <source>
        <dbReference type="Proteomes" id="UP000827092"/>
    </source>
</evidence>
<dbReference type="AlphaFoldDB" id="A0AAV6VMT1"/>